<evidence type="ECO:0000313" key="1">
    <source>
        <dbReference type="EMBL" id="OCB91013.1"/>
    </source>
</evidence>
<evidence type="ECO:0000313" key="2">
    <source>
        <dbReference type="Proteomes" id="UP000757232"/>
    </source>
</evidence>
<sequence length="383" mass="41767">MDTAISTVVSLPEEILENIISYALLPDFTGDGLASKTSAYLHLRTRRQSDKLADLLSFQPALGAYIRGIRVDAPSASGAFLVAAKILSNIKESPCRILDVLDIGLVSERGLPASRSISPSQLKEDLARLNSALSICPSTRCLIVRQDVYIGWNAVISFAHSLASCVERWQYLEAVDLRMKPTPVPAPPGSPRPEPLAAALAKAPYLRVLRAHQPTLLNSFLLDVASNPALKRIELLNAASDLPDRSSYFGPFLCRPFIELGGHRNHDTNLLSDPASREPQCGEPFYERFLGHIGPDPELLGAAAAELEAQLLNEPQTLFASQVVAHPRLWELVRAGRLQLIMERLLMLGSKRCLGGDSREGYKDGLEALPSSCHKANQKLSAL</sequence>
<protein>
    <submittedName>
        <fullName evidence="1">Uncharacterized protein</fullName>
    </submittedName>
</protein>
<gene>
    <name evidence="1" type="ORF">A7U60_g1760</name>
</gene>
<keyword evidence="2" id="KW-1185">Reference proteome</keyword>
<proteinExistence type="predicted"/>
<dbReference type="EMBL" id="LNZH02000109">
    <property type="protein sequence ID" value="OCB91013.1"/>
    <property type="molecule type" value="Genomic_DNA"/>
</dbReference>
<reference evidence="1" key="1">
    <citation type="submission" date="2016-06" db="EMBL/GenBank/DDBJ databases">
        <title>Draft Genome sequence of the fungus Inonotus baumii.</title>
        <authorList>
            <person name="Zhu H."/>
            <person name="Lin W."/>
        </authorList>
    </citation>
    <scope>NUCLEOTIDE SEQUENCE</scope>
    <source>
        <strain evidence="1">821</strain>
    </source>
</reference>
<dbReference type="OrthoDB" id="2786563at2759"/>
<comment type="caution">
    <text evidence="1">The sequence shown here is derived from an EMBL/GenBank/DDBJ whole genome shotgun (WGS) entry which is preliminary data.</text>
</comment>
<name>A0A9Q5I3H0_SANBA</name>
<dbReference type="Proteomes" id="UP000757232">
    <property type="component" value="Unassembled WGS sequence"/>
</dbReference>
<organism evidence="1 2">
    <name type="scientific">Sanghuangporus baumii</name>
    <name type="common">Phellinus baumii</name>
    <dbReference type="NCBI Taxonomy" id="108892"/>
    <lineage>
        <taxon>Eukaryota</taxon>
        <taxon>Fungi</taxon>
        <taxon>Dikarya</taxon>
        <taxon>Basidiomycota</taxon>
        <taxon>Agaricomycotina</taxon>
        <taxon>Agaricomycetes</taxon>
        <taxon>Hymenochaetales</taxon>
        <taxon>Hymenochaetaceae</taxon>
        <taxon>Sanghuangporus</taxon>
    </lineage>
</organism>
<accession>A0A9Q5I3H0</accession>
<dbReference type="AlphaFoldDB" id="A0A9Q5I3H0"/>